<accession>A0A134AAD1</accession>
<name>A0A134AAD1_9FUSO</name>
<dbReference type="InterPro" id="IPR036388">
    <property type="entry name" value="WH-like_DNA-bd_sf"/>
</dbReference>
<dbReference type="PRINTS" id="PR00598">
    <property type="entry name" value="HTHMARR"/>
</dbReference>
<gene>
    <name evidence="5" type="ORF">HMPREF3180_01322</name>
</gene>
<keyword evidence="1" id="KW-0805">Transcription regulation</keyword>
<keyword evidence="3" id="KW-0804">Transcription</keyword>
<dbReference type="OrthoDB" id="9808725at2"/>
<dbReference type="SMART" id="SM00347">
    <property type="entry name" value="HTH_MARR"/>
    <property type="match status" value="1"/>
</dbReference>
<feature type="domain" description="HTH marR-type" evidence="4">
    <location>
        <begin position="1"/>
        <end position="137"/>
    </location>
</feature>
<evidence type="ECO:0000259" key="4">
    <source>
        <dbReference type="PROSITE" id="PS50995"/>
    </source>
</evidence>
<dbReference type="PROSITE" id="PS50995">
    <property type="entry name" value="HTH_MARR_2"/>
    <property type="match status" value="1"/>
</dbReference>
<dbReference type="RefSeq" id="WP_060918029.1">
    <property type="nucleotide sequence ID" value="NZ_KQ960077.1"/>
</dbReference>
<evidence type="ECO:0000256" key="1">
    <source>
        <dbReference type="ARBA" id="ARBA00023015"/>
    </source>
</evidence>
<dbReference type="Gene3D" id="1.10.10.10">
    <property type="entry name" value="Winged helix-like DNA-binding domain superfamily/Winged helix DNA-binding domain"/>
    <property type="match status" value="1"/>
</dbReference>
<keyword evidence="6" id="KW-1185">Reference proteome</keyword>
<dbReference type="SUPFAM" id="SSF46785">
    <property type="entry name" value="Winged helix' DNA-binding domain"/>
    <property type="match status" value="1"/>
</dbReference>
<evidence type="ECO:0000256" key="3">
    <source>
        <dbReference type="ARBA" id="ARBA00023163"/>
    </source>
</evidence>
<dbReference type="Pfam" id="PF01047">
    <property type="entry name" value="MarR"/>
    <property type="match status" value="1"/>
</dbReference>
<dbReference type="GO" id="GO:0003677">
    <property type="term" value="F:DNA binding"/>
    <property type="evidence" value="ECO:0007669"/>
    <property type="project" value="UniProtKB-KW"/>
</dbReference>
<dbReference type="PANTHER" id="PTHR42756">
    <property type="entry name" value="TRANSCRIPTIONAL REGULATOR, MARR"/>
    <property type="match status" value="1"/>
</dbReference>
<organism evidence="5 6">
    <name type="scientific">Leptotrichia wadei</name>
    <dbReference type="NCBI Taxonomy" id="157687"/>
    <lineage>
        <taxon>Bacteria</taxon>
        <taxon>Fusobacteriati</taxon>
        <taxon>Fusobacteriota</taxon>
        <taxon>Fusobacteriia</taxon>
        <taxon>Fusobacteriales</taxon>
        <taxon>Leptotrichiaceae</taxon>
        <taxon>Leptotrichia</taxon>
    </lineage>
</organism>
<dbReference type="PATRIC" id="fig|157687.3.peg.1317"/>
<evidence type="ECO:0000256" key="2">
    <source>
        <dbReference type="ARBA" id="ARBA00023125"/>
    </source>
</evidence>
<evidence type="ECO:0000313" key="6">
    <source>
        <dbReference type="Proteomes" id="UP000070483"/>
    </source>
</evidence>
<dbReference type="InterPro" id="IPR036390">
    <property type="entry name" value="WH_DNA-bd_sf"/>
</dbReference>
<comment type="caution">
    <text evidence="5">The sequence shown here is derived from an EMBL/GenBank/DDBJ whole genome shotgun (WGS) entry which is preliminary data.</text>
</comment>
<reference evidence="6" key="1">
    <citation type="submission" date="2016-01" db="EMBL/GenBank/DDBJ databases">
        <authorList>
            <person name="Mitreva M."/>
            <person name="Pepin K.H."/>
            <person name="Mihindukulasuriya K.A."/>
            <person name="Fulton R."/>
            <person name="Fronick C."/>
            <person name="O'Laughlin M."/>
            <person name="Miner T."/>
            <person name="Herter B."/>
            <person name="Rosa B.A."/>
            <person name="Cordes M."/>
            <person name="Tomlinson C."/>
            <person name="Wollam A."/>
            <person name="Palsikar V.B."/>
            <person name="Mardis E.R."/>
            <person name="Wilson R.K."/>
        </authorList>
    </citation>
    <scope>NUCLEOTIDE SEQUENCE [LARGE SCALE GENOMIC DNA]</scope>
    <source>
        <strain evidence="6">KA00185</strain>
    </source>
</reference>
<dbReference type="Proteomes" id="UP000070483">
    <property type="component" value="Unassembled WGS sequence"/>
</dbReference>
<dbReference type="AlphaFoldDB" id="A0A134AAD1"/>
<dbReference type="InterPro" id="IPR000835">
    <property type="entry name" value="HTH_MarR-typ"/>
</dbReference>
<protein>
    <submittedName>
        <fullName evidence="5">Transcriptional regulator, MarR family</fullName>
    </submittedName>
</protein>
<evidence type="ECO:0000313" key="5">
    <source>
        <dbReference type="EMBL" id="KXB64683.1"/>
    </source>
</evidence>
<dbReference type="PANTHER" id="PTHR42756:SF1">
    <property type="entry name" value="TRANSCRIPTIONAL REPRESSOR OF EMRAB OPERON"/>
    <property type="match status" value="1"/>
</dbReference>
<sequence>MKSNSGFYIGRIKQVNTRLLNKFLAQKNITAFNGEQGRILHVLWENDGISNRELSKKSGLAMSSLTTMLERMEEKNLLIRKFCPTDKRKSLIFLTNYAKSLKSEYDEISDKMNEVSFEGISNEERLAFEATLEKVLHNFERAEQKFNKK</sequence>
<dbReference type="EMBL" id="LSDD01000095">
    <property type="protein sequence ID" value="KXB64683.1"/>
    <property type="molecule type" value="Genomic_DNA"/>
</dbReference>
<dbReference type="GO" id="GO:0003700">
    <property type="term" value="F:DNA-binding transcription factor activity"/>
    <property type="evidence" value="ECO:0007669"/>
    <property type="project" value="InterPro"/>
</dbReference>
<keyword evidence="2" id="KW-0238">DNA-binding</keyword>
<proteinExistence type="predicted"/>
<dbReference type="STRING" id="157687.HMPREF3180_01322"/>